<reference evidence="2" key="1">
    <citation type="submission" date="2009-08" db="EMBL/GenBank/DDBJ databases">
        <title>The complete genome of Chitinophaga pinensis DSM 2588.</title>
        <authorList>
            <consortium name="US DOE Joint Genome Institute (JGI-PGF)"/>
            <person name="Lucas S."/>
            <person name="Copeland A."/>
            <person name="Lapidus A."/>
            <person name="Glavina del Rio T."/>
            <person name="Dalin E."/>
            <person name="Tice H."/>
            <person name="Bruce D."/>
            <person name="Goodwin L."/>
            <person name="Pitluck S."/>
            <person name="Kyrpides N."/>
            <person name="Mavromatis K."/>
            <person name="Ivanova N."/>
            <person name="Mikhailova N."/>
            <person name="Sims D."/>
            <person name="Meinche L."/>
            <person name="Brettin T."/>
            <person name="Detter J.C."/>
            <person name="Han C."/>
            <person name="Larimer F."/>
            <person name="Land M."/>
            <person name="Hauser L."/>
            <person name="Markowitz V."/>
            <person name="Cheng J.-F."/>
            <person name="Hugenholtz P."/>
            <person name="Woyke T."/>
            <person name="Wu D."/>
            <person name="Spring S."/>
            <person name="Klenk H.-P."/>
            <person name="Eisen J.A."/>
        </authorList>
    </citation>
    <scope>NUCLEOTIDE SEQUENCE [LARGE SCALE GENOMIC DNA]</scope>
    <source>
        <strain evidence="2">ATCC 43595 / DSM 2588 / LMG 13176 / NBRC 15968 / NCIMB 11800 / UQM 2034</strain>
    </source>
</reference>
<dbReference type="KEGG" id="cpi:Cpin_6689"/>
<evidence type="ECO:0000313" key="1">
    <source>
        <dbReference type="EMBL" id="ACU64092.1"/>
    </source>
</evidence>
<sequence>MEHYNANPIFMKQFFLVLVLSLFTFCHSNNVTSNQSDTTVTPIIQDTMAAQTPINIIDSTFFKINDQFPWMGDTIRSYIQLSTNEMVKSFVKDSSIVFMYDGIENTDTGSYVRVQIGADVNNGEGVIFSTAQWVSVDTLSREIYEYDIAADSSRLWIRP</sequence>
<evidence type="ECO:0000313" key="2">
    <source>
        <dbReference type="Proteomes" id="UP000002215"/>
    </source>
</evidence>
<protein>
    <submittedName>
        <fullName evidence="1">Uncharacterized protein</fullName>
    </submittedName>
</protein>
<dbReference type="Proteomes" id="UP000002215">
    <property type="component" value="Chromosome"/>
</dbReference>
<gene>
    <name evidence="1" type="ordered locus">Cpin_6689</name>
</gene>
<dbReference type="EMBL" id="CP001699">
    <property type="protein sequence ID" value="ACU64092.1"/>
    <property type="molecule type" value="Genomic_DNA"/>
</dbReference>
<proteinExistence type="predicted"/>
<organism evidence="1 2">
    <name type="scientific">Chitinophaga pinensis (strain ATCC 43595 / DSM 2588 / LMG 13176 / NBRC 15968 / NCIMB 11800 / UQM 2034)</name>
    <dbReference type="NCBI Taxonomy" id="485918"/>
    <lineage>
        <taxon>Bacteria</taxon>
        <taxon>Pseudomonadati</taxon>
        <taxon>Bacteroidota</taxon>
        <taxon>Chitinophagia</taxon>
        <taxon>Chitinophagales</taxon>
        <taxon>Chitinophagaceae</taxon>
        <taxon>Chitinophaga</taxon>
    </lineage>
</organism>
<dbReference type="AlphaFoldDB" id="A0A979GB68"/>
<reference evidence="1 2" key="2">
    <citation type="journal article" date="2010" name="Stand. Genomic Sci.">
        <title>Complete genome sequence of Chitinophaga pinensis type strain (UQM 2034).</title>
        <authorList>
            <person name="Glavina Del Rio T."/>
            <person name="Abt B."/>
            <person name="Spring S."/>
            <person name="Lapidus A."/>
            <person name="Nolan M."/>
            <person name="Tice H."/>
            <person name="Copeland A."/>
            <person name="Cheng J.F."/>
            <person name="Chen F."/>
            <person name="Bruce D."/>
            <person name="Goodwin L."/>
            <person name="Pitluck S."/>
            <person name="Ivanova N."/>
            <person name="Mavromatis K."/>
            <person name="Mikhailova N."/>
            <person name="Pati A."/>
            <person name="Chen A."/>
            <person name="Palaniappan K."/>
            <person name="Land M."/>
            <person name="Hauser L."/>
            <person name="Chang Y.J."/>
            <person name="Jeffries C.D."/>
            <person name="Chain P."/>
            <person name="Saunders E."/>
            <person name="Detter J.C."/>
            <person name="Brettin T."/>
            <person name="Rohde M."/>
            <person name="Goker M."/>
            <person name="Bristow J."/>
            <person name="Eisen J.A."/>
            <person name="Markowitz V."/>
            <person name="Hugenholtz P."/>
            <person name="Kyrpides N.C."/>
            <person name="Klenk H.P."/>
            <person name="Lucas S."/>
        </authorList>
    </citation>
    <scope>NUCLEOTIDE SEQUENCE [LARGE SCALE GENOMIC DNA]</scope>
    <source>
        <strain evidence="2">ATCC 43595 / DSM 2588 / LMG 13176 / NBRC 15968 / NCIMB 11800 / UQM 2034</strain>
    </source>
</reference>
<accession>A0A979GB68</accession>
<name>A0A979GB68_CHIPD</name>